<evidence type="ECO:0000259" key="18">
    <source>
        <dbReference type="Pfam" id="PF02784"/>
    </source>
</evidence>
<dbReference type="EMBL" id="KV453931">
    <property type="protein sequence ID" value="ODV73407.1"/>
    <property type="molecule type" value="Genomic_DNA"/>
</dbReference>
<evidence type="ECO:0000256" key="15">
    <source>
        <dbReference type="PIRSR" id="PIRSR600183-50"/>
    </source>
</evidence>
<dbReference type="STRING" id="983966.A0A1E4S1M8"/>
<dbReference type="InterPro" id="IPR000183">
    <property type="entry name" value="Orn/DAP/Arg_de-COase"/>
</dbReference>
<dbReference type="Pfam" id="PF02784">
    <property type="entry name" value="Orn_Arg_deC_N"/>
    <property type="match status" value="1"/>
</dbReference>
<protein>
    <recommendedName>
        <fullName evidence="12">Ornithine decarboxylase</fullName>
        <ecNumber evidence="10">4.1.1.17</ecNumber>
    </recommendedName>
</protein>
<comment type="subcellular location">
    <subcellularLocation>
        <location evidence="2">Cytoplasm</location>
    </subcellularLocation>
</comment>
<evidence type="ECO:0000256" key="13">
    <source>
        <dbReference type="ARBA" id="ARBA00046672"/>
    </source>
</evidence>
<dbReference type="PRINTS" id="PR01179">
    <property type="entry name" value="ODADCRBXLASE"/>
</dbReference>
<dbReference type="PROSITE" id="PS00878">
    <property type="entry name" value="ODR_DC_2_1"/>
    <property type="match status" value="1"/>
</dbReference>
<evidence type="ECO:0000256" key="12">
    <source>
        <dbReference type="ARBA" id="ARBA00039485"/>
    </source>
</evidence>
<dbReference type="PANTHER" id="PTHR11482">
    <property type="entry name" value="ARGININE/DIAMINOPIMELATE/ORNITHINE DECARBOXYLASE"/>
    <property type="match status" value="1"/>
</dbReference>
<organism evidence="19 20">
    <name type="scientific">Cyberlindnera jadinii (strain ATCC 18201 / CBS 1600 / BCRC 20928 / JCM 3617 / NBRC 0987 / NRRL Y-1542)</name>
    <name type="common">Torula yeast</name>
    <name type="synonym">Candida utilis</name>
    <dbReference type="NCBI Taxonomy" id="983966"/>
    <lineage>
        <taxon>Eukaryota</taxon>
        <taxon>Fungi</taxon>
        <taxon>Dikarya</taxon>
        <taxon>Ascomycota</taxon>
        <taxon>Saccharomycotina</taxon>
        <taxon>Saccharomycetes</taxon>
        <taxon>Phaffomycetales</taxon>
        <taxon>Phaffomycetaceae</taxon>
        <taxon>Cyberlindnera</taxon>
    </lineage>
</organism>
<dbReference type="InterPro" id="IPR002433">
    <property type="entry name" value="Orn_de-COase"/>
</dbReference>
<sequence>MSLSSIVEEQPFTSRYSPETLPFEARAQRGRRGSFNNERLRLVAVEDVREPISLETERSVQLVSQALQQEVERINHDTCEAGEEDSFFVCDLGKIERLLKIWRQNLPRVHPFYAVKCNPDPHVLKLLASLGVNFDCASKGEIDLVLSLGVDPSRIIYAHPCKTGSFLRHSKKQNVQLTTFDNADELYKLKKYHPGCRLLLRIITDDESAQCRLSTKYGAPLSSVKNLLELARELELDIAGVSFHVGSGASDNESLIKAVRDARHTFDLGSQLGFNMQILDVGGGFSYESFNTASQALRVALDQYFPVSSNVEIIAEPGRYFVANAFTLATHVIAKRGSVFDHSSQSQDPPMVYINDGVYGNMNCILFDHQHPQAHVLTHRGEFVYGGHHTEQANGNTYNVSIWGPTCDGLDCISNNAELSHNVCVGDWLYFPDLGAYTSAAASPFNGFEAQARKFYVNSEI</sequence>
<feature type="modified residue" description="N6-(pyridoxal phosphate)lysine" evidence="15">
    <location>
        <position position="116"/>
    </location>
</feature>
<evidence type="ECO:0000313" key="20">
    <source>
        <dbReference type="Proteomes" id="UP000094389"/>
    </source>
</evidence>
<dbReference type="GO" id="GO:0005737">
    <property type="term" value="C:cytoplasm"/>
    <property type="evidence" value="ECO:0007669"/>
    <property type="project" value="UniProtKB-SubCell"/>
</dbReference>
<comment type="function">
    <text evidence="11">Catalyzes the first and rate-limiting step of polyamine biosynthesis that converts ornithine into putrescine, which is the precursor for the polyamines, spermidine and spermine. Polyamines are essential for cell proliferation and are implicated in cellular processes, ranging from DNA replication to apoptosis.</text>
</comment>
<dbReference type="InterPro" id="IPR022653">
    <property type="entry name" value="De-COase2_pyr-phos_BS"/>
</dbReference>
<keyword evidence="7" id="KW-0620">Polyamine biosynthesis</keyword>
<accession>A0A1E4S1M8</accession>
<evidence type="ECO:0000256" key="1">
    <source>
        <dbReference type="ARBA" id="ARBA00001933"/>
    </source>
</evidence>
<dbReference type="InterPro" id="IPR029066">
    <property type="entry name" value="PLP-binding_barrel"/>
</dbReference>
<dbReference type="PANTHER" id="PTHR11482:SF6">
    <property type="entry name" value="ORNITHINE DECARBOXYLASE 1-RELATED"/>
    <property type="match status" value="1"/>
</dbReference>
<feature type="domain" description="Orn/DAP/Arg decarboxylase 2 C-terminal" evidence="17">
    <location>
        <begin position="88"/>
        <end position="435"/>
    </location>
</feature>
<evidence type="ECO:0000256" key="16">
    <source>
        <dbReference type="RuleBase" id="RU003737"/>
    </source>
</evidence>
<keyword evidence="4" id="KW-0963">Cytoplasm</keyword>
<dbReference type="InterPro" id="IPR022643">
    <property type="entry name" value="De-COase2_C"/>
</dbReference>
<evidence type="ECO:0000256" key="3">
    <source>
        <dbReference type="ARBA" id="ARBA00008872"/>
    </source>
</evidence>
<dbReference type="CDD" id="cd00622">
    <property type="entry name" value="PLPDE_III_ODC"/>
    <property type="match status" value="1"/>
</dbReference>
<dbReference type="Pfam" id="PF00278">
    <property type="entry name" value="Orn_DAP_Arg_deC"/>
    <property type="match status" value="1"/>
</dbReference>
<comment type="catalytic activity">
    <reaction evidence="14">
        <text>L-ornithine + H(+) = putrescine + CO2</text>
        <dbReference type="Rhea" id="RHEA:22964"/>
        <dbReference type="ChEBI" id="CHEBI:15378"/>
        <dbReference type="ChEBI" id="CHEBI:16526"/>
        <dbReference type="ChEBI" id="CHEBI:46911"/>
        <dbReference type="ChEBI" id="CHEBI:326268"/>
        <dbReference type="EC" id="4.1.1.17"/>
    </reaction>
</comment>
<comment type="pathway">
    <text evidence="9">Amine and polyamine biosynthesis; putrescine biosynthesis via L-ornithine pathway; putrescine from L-ornithine: step 1/1.</text>
</comment>
<dbReference type="InterPro" id="IPR022644">
    <property type="entry name" value="De-COase2_N"/>
</dbReference>
<dbReference type="GO" id="GO:0004586">
    <property type="term" value="F:ornithine decarboxylase activity"/>
    <property type="evidence" value="ECO:0007669"/>
    <property type="project" value="UniProtKB-EC"/>
</dbReference>
<dbReference type="Proteomes" id="UP000094389">
    <property type="component" value="Unassembled WGS sequence"/>
</dbReference>
<evidence type="ECO:0000256" key="6">
    <source>
        <dbReference type="ARBA" id="ARBA00022898"/>
    </source>
</evidence>
<dbReference type="Gene3D" id="3.20.20.10">
    <property type="entry name" value="Alanine racemase"/>
    <property type="match status" value="1"/>
</dbReference>
<evidence type="ECO:0000256" key="2">
    <source>
        <dbReference type="ARBA" id="ARBA00004496"/>
    </source>
</evidence>
<evidence type="ECO:0000313" key="19">
    <source>
        <dbReference type="EMBL" id="ODV73407.1"/>
    </source>
</evidence>
<evidence type="ECO:0000256" key="10">
    <source>
        <dbReference type="ARBA" id="ARBA00034138"/>
    </source>
</evidence>
<evidence type="ECO:0000256" key="9">
    <source>
        <dbReference type="ARBA" id="ARBA00034115"/>
    </source>
</evidence>
<dbReference type="GO" id="GO:0033387">
    <property type="term" value="P:putrescine biosynthetic process from arginine, via ornithine"/>
    <property type="evidence" value="ECO:0007669"/>
    <property type="project" value="TreeGrafter"/>
</dbReference>
<name>A0A1E4S1M8_CYBJN</name>
<keyword evidence="20" id="KW-1185">Reference proteome</keyword>
<dbReference type="Gene3D" id="2.40.37.10">
    <property type="entry name" value="Lyase, Ornithine Decarboxylase, Chain A, domain 1"/>
    <property type="match status" value="1"/>
</dbReference>
<evidence type="ECO:0000256" key="14">
    <source>
        <dbReference type="ARBA" id="ARBA00049127"/>
    </source>
</evidence>
<feature type="active site" description="Proton donor" evidence="15">
    <location>
        <position position="407"/>
    </location>
</feature>
<dbReference type="AlphaFoldDB" id="A0A1E4S1M8"/>
<evidence type="ECO:0000256" key="8">
    <source>
        <dbReference type="ARBA" id="ARBA00023239"/>
    </source>
</evidence>
<dbReference type="OMA" id="SFFVCDL"/>
<proteinExistence type="inferred from homology"/>
<dbReference type="RefSeq" id="XP_020070446.1">
    <property type="nucleotide sequence ID" value="XM_020215160.1"/>
</dbReference>
<keyword evidence="6 15" id="KW-0663">Pyridoxal phosphate</keyword>
<comment type="similarity">
    <text evidence="3 16">Belongs to the Orn/Lys/Arg decarboxylase class-II family.</text>
</comment>
<dbReference type="FunFam" id="2.40.37.10:FF:000010">
    <property type="entry name" value="Ornithine decarboxylase"/>
    <property type="match status" value="1"/>
</dbReference>
<dbReference type="PRINTS" id="PR01182">
    <property type="entry name" value="ORNDCRBXLASE"/>
</dbReference>
<comment type="cofactor">
    <cofactor evidence="1 15">
        <name>pyridoxal 5'-phosphate</name>
        <dbReference type="ChEBI" id="CHEBI:597326"/>
    </cofactor>
</comment>
<evidence type="ECO:0000256" key="4">
    <source>
        <dbReference type="ARBA" id="ARBA00022490"/>
    </source>
</evidence>
<dbReference type="OrthoDB" id="5034579at2759"/>
<gene>
    <name evidence="19" type="ORF">CYBJADRAFT_167969</name>
</gene>
<dbReference type="FunFam" id="3.20.20.10:FF:000005">
    <property type="entry name" value="Ornithine decarboxylase"/>
    <property type="match status" value="1"/>
</dbReference>
<dbReference type="GeneID" id="30989556"/>
<dbReference type="SUPFAM" id="SSF50621">
    <property type="entry name" value="Alanine racemase C-terminal domain-like"/>
    <property type="match status" value="1"/>
</dbReference>
<evidence type="ECO:0000259" key="17">
    <source>
        <dbReference type="Pfam" id="PF00278"/>
    </source>
</evidence>
<evidence type="ECO:0000256" key="7">
    <source>
        <dbReference type="ARBA" id="ARBA00023115"/>
    </source>
</evidence>
<evidence type="ECO:0000256" key="11">
    <source>
        <dbReference type="ARBA" id="ARBA00037173"/>
    </source>
</evidence>
<feature type="domain" description="Orn/DAP/Arg decarboxylase 2 N-terminal" evidence="18">
    <location>
        <begin position="92"/>
        <end position="323"/>
    </location>
</feature>
<keyword evidence="5" id="KW-0210">Decarboxylase</keyword>
<comment type="subunit">
    <text evidence="13">Homodimer. Only the dimer is catalytically active, as the active sites are constructed of residues from both monomers.</text>
</comment>
<evidence type="ECO:0000256" key="5">
    <source>
        <dbReference type="ARBA" id="ARBA00022793"/>
    </source>
</evidence>
<dbReference type="SUPFAM" id="SSF51419">
    <property type="entry name" value="PLP-binding barrel"/>
    <property type="match status" value="1"/>
</dbReference>
<reference evidence="19 20" key="1">
    <citation type="journal article" date="2016" name="Proc. Natl. Acad. Sci. U.S.A.">
        <title>Comparative genomics of biotechnologically important yeasts.</title>
        <authorList>
            <person name="Riley R."/>
            <person name="Haridas S."/>
            <person name="Wolfe K.H."/>
            <person name="Lopes M.R."/>
            <person name="Hittinger C.T."/>
            <person name="Goeker M."/>
            <person name="Salamov A.A."/>
            <person name="Wisecaver J.H."/>
            <person name="Long T.M."/>
            <person name="Calvey C.H."/>
            <person name="Aerts A.L."/>
            <person name="Barry K.W."/>
            <person name="Choi C."/>
            <person name="Clum A."/>
            <person name="Coughlan A.Y."/>
            <person name="Deshpande S."/>
            <person name="Douglass A.P."/>
            <person name="Hanson S.J."/>
            <person name="Klenk H.-P."/>
            <person name="LaButti K.M."/>
            <person name="Lapidus A."/>
            <person name="Lindquist E.A."/>
            <person name="Lipzen A.M."/>
            <person name="Meier-Kolthoff J.P."/>
            <person name="Ohm R.A."/>
            <person name="Otillar R.P."/>
            <person name="Pangilinan J.L."/>
            <person name="Peng Y."/>
            <person name="Rokas A."/>
            <person name="Rosa C.A."/>
            <person name="Scheuner C."/>
            <person name="Sibirny A.A."/>
            <person name="Slot J.C."/>
            <person name="Stielow J.B."/>
            <person name="Sun H."/>
            <person name="Kurtzman C.P."/>
            <person name="Blackwell M."/>
            <person name="Grigoriev I.V."/>
            <person name="Jeffries T.W."/>
        </authorList>
    </citation>
    <scope>NUCLEOTIDE SEQUENCE [LARGE SCALE GENOMIC DNA]</scope>
    <source>
        <strain evidence="20">ATCC 18201 / CBS 1600 / BCRC 20928 / JCM 3617 / NBRC 0987 / NRRL Y-1542</strain>
    </source>
</reference>
<dbReference type="EC" id="4.1.1.17" evidence="10"/>
<dbReference type="InterPro" id="IPR009006">
    <property type="entry name" value="Ala_racemase/Decarboxylase_C"/>
</dbReference>
<keyword evidence="8" id="KW-0456">Lyase</keyword>